<evidence type="ECO:0000313" key="4">
    <source>
        <dbReference type="Proteomes" id="UP000604825"/>
    </source>
</evidence>
<reference evidence="3" key="1">
    <citation type="submission" date="2020-10" db="EMBL/GenBank/DDBJ databases">
        <authorList>
            <person name="Han B."/>
            <person name="Lu T."/>
            <person name="Zhao Q."/>
            <person name="Huang X."/>
            <person name="Zhao Y."/>
        </authorList>
    </citation>
    <scope>NUCLEOTIDE SEQUENCE</scope>
</reference>
<dbReference type="AlphaFoldDB" id="A0A811Q7W0"/>
<feature type="region of interest" description="Disordered" evidence="1">
    <location>
        <begin position="490"/>
        <end position="524"/>
    </location>
</feature>
<dbReference type="PANTHER" id="PTHR48258">
    <property type="entry name" value="DUF4218 DOMAIN-CONTAINING PROTEIN-RELATED"/>
    <property type="match status" value="1"/>
</dbReference>
<keyword evidence="4" id="KW-1185">Reference proteome</keyword>
<evidence type="ECO:0000259" key="2">
    <source>
        <dbReference type="Pfam" id="PF13963"/>
    </source>
</evidence>
<proteinExistence type="predicted"/>
<organism evidence="3 4">
    <name type="scientific">Miscanthus lutarioriparius</name>
    <dbReference type="NCBI Taxonomy" id="422564"/>
    <lineage>
        <taxon>Eukaryota</taxon>
        <taxon>Viridiplantae</taxon>
        <taxon>Streptophyta</taxon>
        <taxon>Embryophyta</taxon>
        <taxon>Tracheophyta</taxon>
        <taxon>Spermatophyta</taxon>
        <taxon>Magnoliopsida</taxon>
        <taxon>Liliopsida</taxon>
        <taxon>Poales</taxon>
        <taxon>Poaceae</taxon>
        <taxon>PACMAD clade</taxon>
        <taxon>Panicoideae</taxon>
        <taxon>Andropogonodae</taxon>
        <taxon>Andropogoneae</taxon>
        <taxon>Saccharinae</taxon>
        <taxon>Miscanthus</taxon>
    </lineage>
</organism>
<evidence type="ECO:0000256" key="1">
    <source>
        <dbReference type="SAM" id="MobiDB-lite"/>
    </source>
</evidence>
<dbReference type="Proteomes" id="UP000604825">
    <property type="component" value="Unassembled WGS sequence"/>
</dbReference>
<dbReference type="Pfam" id="PF13963">
    <property type="entry name" value="Transpos_assoc"/>
    <property type="match status" value="1"/>
</dbReference>
<dbReference type="PANTHER" id="PTHR48258:SF3">
    <property type="entry name" value="FK506-BINDING PROTEIN 4-LIKE ISOFORM X1"/>
    <property type="match status" value="1"/>
</dbReference>
<dbReference type="EMBL" id="CAJGYO010000009">
    <property type="protein sequence ID" value="CAD6252806.1"/>
    <property type="molecule type" value="Genomic_DNA"/>
</dbReference>
<protein>
    <recommendedName>
        <fullName evidence="2">Transposase-associated domain-containing protein</fullName>
    </recommendedName>
</protein>
<sequence>MYNGWQYGKAPSNEWIDGTSEFLNSAFSISGVAENDTIKCPCAQCRNYFRHIRYTIEMHLCRHGFKKDYETWTEHGEGLISHDGYDGVGNREGTDEVDQMDQMLVDLAGHHPPILDAEPSAYAKAFYRMVASADELVHDRTTHSRLSIVARLFAVKSRYNMSITEYDDILGIVHELFPRDSKLPNDFYQSRKLLEGLGMQYIKIDVCYNNCMLFYKDNKDKDKCVFCGANRKKVRNKARVEAGNVEAFLVEEVANTLSLYFRPHAPSVRNKVPRYDDCASSFQGTCDLDIFKCPGRCMSPRGVRELSNKEYKCLKTASIHNALFQMSYGYCPRVRSYGCYDVNGYRFHSKKYESGRVGLTTINSGVCVTSFDESDNALEYYRIIEDIIKIEWEGSMKLELVLFYCSWFDPTPNGLRRIEDLGLVEINHTLRLSNFGPFVMASKDVYQADGLDGAFVIDLSDALDSIIAMGSDEVTDPKDLEAIQKQVVLDEEYDEEAIEEEEETEEDDESMDEEDEETYDPNDF</sequence>
<accession>A0A811Q7W0</accession>
<gene>
    <name evidence="3" type="ORF">NCGR_LOCUS36453</name>
</gene>
<comment type="caution">
    <text evidence="3">The sequence shown here is derived from an EMBL/GenBank/DDBJ whole genome shotgun (WGS) entry which is preliminary data.</text>
</comment>
<dbReference type="InterPro" id="IPR029480">
    <property type="entry name" value="Transpos_assoc"/>
</dbReference>
<name>A0A811Q7W0_9POAL</name>
<feature type="domain" description="Transposase-associated" evidence="2">
    <location>
        <begin position="5"/>
        <end position="77"/>
    </location>
</feature>
<dbReference type="OrthoDB" id="695636at2759"/>
<evidence type="ECO:0000313" key="3">
    <source>
        <dbReference type="EMBL" id="CAD6252806.1"/>
    </source>
</evidence>